<keyword evidence="1" id="KW-0472">Membrane</keyword>
<feature type="transmembrane region" description="Helical" evidence="1">
    <location>
        <begin position="115"/>
        <end position="133"/>
    </location>
</feature>
<dbReference type="Pfam" id="PF20100">
    <property type="entry name" value="DUF6490"/>
    <property type="match status" value="1"/>
</dbReference>
<protein>
    <submittedName>
        <fullName evidence="2">Uncharacterized protein</fullName>
    </submittedName>
</protein>
<proteinExistence type="predicted"/>
<keyword evidence="1" id="KW-1133">Transmembrane helix</keyword>
<reference evidence="2" key="2">
    <citation type="submission" date="2018-05" db="EMBL/GenBank/DDBJ databases">
        <title>OmerRS3 (Oryza meridionalis Reference Sequence Version 3).</title>
        <authorList>
            <person name="Zhang J."/>
            <person name="Kudrna D."/>
            <person name="Lee S."/>
            <person name="Talag J."/>
            <person name="Welchert J."/>
            <person name="Wing R.A."/>
        </authorList>
    </citation>
    <scope>NUCLEOTIDE SEQUENCE [LARGE SCALE GENOMIC DNA]</scope>
    <source>
        <strain evidence="2">cv. OR44</strain>
    </source>
</reference>
<organism evidence="2">
    <name type="scientific">Oryza meridionalis</name>
    <dbReference type="NCBI Taxonomy" id="40149"/>
    <lineage>
        <taxon>Eukaryota</taxon>
        <taxon>Viridiplantae</taxon>
        <taxon>Streptophyta</taxon>
        <taxon>Embryophyta</taxon>
        <taxon>Tracheophyta</taxon>
        <taxon>Spermatophyta</taxon>
        <taxon>Magnoliopsida</taxon>
        <taxon>Liliopsida</taxon>
        <taxon>Poales</taxon>
        <taxon>Poaceae</taxon>
        <taxon>BOP clade</taxon>
        <taxon>Oryzoideae</taxon>
        <taxon>Oryzeae</taxon>
        <taxon>Oryzinae</taxon>
        <taxon>Oryza</taxon>
    </lineage>
</organism>
<feature type="transmembrane region" description="Helical" evidence="1">
    <location>
        <begin position="139"/>
        <end position="162"/>
    </location>
</feature>
<dbReference type="PANTHER" id="PTHR46610">
    <property type="entry name" value="OS05G0181300 PROTEIN"/>
    <property type="match status" value="1"/>
</dbReference>
<evidence type="ECO:0000313" key="2">
    <source>
        <dbReference type="EnsemblPlants" id="OMERI02G09990.1"/>
    </source>
</evidence>
<dbReference type="HOGENOM" id="CLU_120305_1_0_1"/>
<reference evidence="2" key="1">
    <citation type="submission" date="2015-04" db="UniProtKB">
        <authorList>
            <consortium name="EnsemblPlants"/>
        </authorList>
    </citation>
    <scope>IDENTIFICATION</scope>
</reference>
<keyword evidence="1" id="KW-0812">Transmembrane</keyword>
<dbReference type="Proteomes" id="UP000008021">
    <property type="component" value="Chromosome 2"/>
</dbReference>
<name>A0A0E0CHY4_9ORYZ</name>
<dbReference type="Gramene" id="OMERI02G09990.1">
    <property type="protein sequence ID" value="OMERI02G09990.1"/>
    <property type="gene ID" value="OMERI02G09990"/>
</dbReference>
<dbReference type="PANTHER" id="PTHR46610:SF7">
    <property type="entry name" value="OS02G0216300 PROTEIN"/>
    <property type="match status" value="1"/>
</dbReference>
<dbReference type="EnsemblPlants" id="OMERI02G09990.1">
    <property type="protein sequence ID" value="OMERI02G09990.1"/>
    <property type="gene ID" value="OMERI02G09990"/>
</dbReference>
<keyword evidence="3" id="KW-1185">Reference proteome</keyword>
<evidence type="ECO:0000256" key="1">
    <source>
        <dbReference type="SAM" id="Phobius"/>
    </source>
</evidence>
<evidence type="ECO:0000313" key="3">
    <source>
        <dbReference type="Proteomes" id="UP000008021"/>
    </source>
</evidence>
<dbReference type="InterPro" id="IPR045501">
    <property type="entry name" value="DUF6490"/>
</dbReference>
<feature type="transmembrane region" description="Helical" evidence="1">
    <location>
        <begin position="54"/>
        <end position="74"/>
    </location>
</feature>
<sequence length="168" mass="18768">MGSRQEKQQKQQSLAADAVEAPPLLIPEQHHHGRDADDADGRVRRRHGRFGESFPWLTVAAIAFLTFNTGMAIRRAGGEPWAIAFVVFSYCDLLLMFGFLRAFERADQNSPRRERIKVAVWLLTTMLTAAFSYKVAAVMPLAIAVLVWVMAFATVAGGYYAFFLASEK</sequence>
<accession>A0A0E0CHY4</accession>
<feature type="transmembrane region" description="Helical" evidence="1">
    <location>
        <begin position="80"/>
        <end position="103"/>
    </location>
</feature>
<dbReference type="AlphaFoldDB" id="A0A0E0CHY4"/>